<evidence type="ECO:0000256" key="1">
    <source>
        <dbReference type="SAM" id="MobiDB-lite"/>
    </source>
</evidence>
<feature type="compositionally biased region" description="Polar residues" evidence="1">
    <location>
        <begin position="73"/>
        <end position="82"/>
    </location>
</feature>
<sequence>MPARTKKSPPPEKVAPRRAPARAVSSILSYARAAAGPRSVRPQLNQIRRCVAGYLSSVKISTSSNQKKKRVAVSSSAAGQRGSNKKKKGSSPPQRMKLSSVQRRRRRFIQNLFPCQRPMAQLLGRPPHTIVTQRCRPTSKPLVTPYAEEIRSGTAVKDLRAEDIGMSIRHVQRADRSPRLTMKTIITFRAFLVL</sequence>
<feature type="compositionally biased region" description="Polar residues" evidence="1">
    <location>
        <begin position="91"/>
        <end position="101"/>
    </location>
</feature>
<comment type="caution">
    <text evidence="2">The sequence shown here is derived from an EMBL/GenBank/DDBJ whole genome shotgun (WGS) entry which is preliminary data.</text>
</comment>
<proteinExistence type="predicted"/>
<dbReference type="AlphaFoldDB" id="A0A4C1XWX8"/>
<feature type="region of interest" description="Disordered" evidence="1">
    <location>
        <begin position="61"/>
        <end position="102"/>
    </location>
</feature>
<dbReference type="Proteomes" id="UP000299102">
    <property type="component" value="Unassembled WGS sequence"/>
</dbReference>
<evidence type="ECO:0000313" key="3">
    <source>
        <dbReference type="Proteomes" id="UP000299102"/>
    </source>
</evidence>
<protein>
    <submittedName>
        <fullName evidence="2">Uncharacterized protein</fullName>
    </submittedName>
</protein>
<gene>
    <name evidence="2" type="ORF">EVAR_98657_1</name>
</gene>
<feature type="region of interest" description="Disordered" evidence="1">
    <location>
        <begin position="1"/>
        <end position="22"/>
    </location>
</feature>
<reference evidence="2 3" key="1">
    <citation type="journal article" date="2019" name="Commun. Biol.">
        <title>The bagworm genome reveals a unique fibroin gene that provides high tensile strength.</title>
        <authorList>
            <person name="Kono N."/>
            <person name="Nakamura H."/>
            <person name="Ohtoshi R."/>
            <person name="Tomita M."/>
            <person name="Numata K."/>
            <person name="Arakawa K."/>
        </authorList>
    </citation>
    <scope>NUCLEOTIDE SEQUENCE [LARGE SCALE GENOMIC DNA]</scope>
</reference>
<organism evidence="2 3">
    <name type="scientific">Eumeta variegata</name>
    <name type="common">Bagworm moth</name>
    <name type="synonym">Eumeta japonica</name>
    <dbReference type="NCBI Taxonomy" id="151549"/>
    <lineage>
        <taxon>Eukaryota</taxon>
        <taxon>Metazoa</taxon>
        <taxon>Ecdysozoa</taxon>
        <taxon>Arthropoda</taxon>
        <taxon>Hexapoda</taxon>
        <taxon>Insecta</taxon>
        <taxon>Pterygota</taxon>
        <taxon>Neoptera</taxon>
        <taxon>Endopterygota</taxon>
        <taxon>Lepidoptera</taxon>
        <taxon>Glossata</taxon>
        <taxon>Ditrysia</taxon>
        <taxon>Tineoidea</taxon>
        <taxon>Psychidae</taxon>
        <taxon>Oiketicinae</taxon>
        <taxon>Eumeta</taxon>
    </lineage>
</organism>
<evidence type="ECO:0000313" key="2">
    <source>
        <dbReference type="EMBL" id="GBP67603.1"/>
    </source>
</evidence>
<accession>A0A4C1XWX8</accession>
<keyword evidence="3" id="KW-1185">Reference proteome</keyword>
<dbReference type="EMBL" id="BGZK01000987">
    <property type="protein sequence ID" value="GBP67603.1"/>
    <property type="molecule type" value="Genomic_DNA"/>
</dbReference>
<name>A0A4C1XWX8_EUMVA</name>